<dbReference type="InterPro" id="IPR045851">
    <property type="entry name" value="AMP-bd_C_sf"/>
</dbReference>
<dbReference type="Gene3D" id="3.30.559.10">
    <property type="entry name" value="Chloramphenicol acetyltransferase-like domain"/>
    <property type="match status" value="2"/>
</dbReference>
<dbReference type="InterPro" id="IPR023213">
    <property type="entry name" value="CAT-like_dom_sf"/>
</dbReference>
<dbReference type="InterPro" id="IPR036736">
    <property type="entry name" value="ACP-like_sf"/>
</dbReference>
<reference evidence="6 7" key="1">
    <citation type="journal article" date="2019" name="Int. J. Syst. Evol. Microbiol.">
        <title>The Global Catalogue of Microorganisms (GCM) 10K type strain sequencing project: providing services to taxonomists for standard genome sequencing and annotation.</title>
        <authorList>
            <consortium name="The Broad Institute Genomics Platform"/>
            <consortium name="The Broad Institute Genome Sequencing Center for Infectious Disease"/>
            <person name="Wu L."/>
            <person name="Ma J."/>
        </authorList>
    </citation>
    <scope>NUCLEOTIDE SEQUENCE [LARGE SCALE GENOMIC DNA]</scope>
    <source>
        <strain evidence="6 7">JCM 4358</strain>
    </source>
</reference>
<accession>A0ABN3I2R5</accession>
<dbReference type="NCBIfam" id="TIGR01733">
    <property type="entry name" value="AA-adenyl-dom"/>
    <property type="match status" value="2"/>
</dbReference>
<dbReference type="InterPro" id="IPR006162">
    <property type="entry name" value="Ppantetheine_attach_site"/>
</dbReference>
<keyword evidence="7" id="KW-1185">Reference proteome</keyword>
<dbReference type="CDD" id="cd19531">
    <property type="entry name" value="LCL_NRPS-like"/>
    <property type="match status" value="1"/>
</dbReference>
<dbReference type="Pfam" id="PF00668">
    <property type="entry name" value="Condensation"/>
    <property type="match status" value="2"/>
</dbReference>
<dbReference type="Pfam" id="PF00501">
    <property type="entry name" value="AMP-binding"/>
    <property type="match status" value="2"/>
</dbReference>
<dbReference type="SMART" id="SM00823">
    <property type="entry name" value="PKS_PP"/>
    <property type="match status" value="2"/>
</dbReference>
<dbReference type="InterPro" id="IPR001031">
    <property type="entry name" value="Thioesterase"/>
</dbReference>
<dbReference type="InterPro" id="IPR010071">
    <property type="entry name" value="AA_adenyl_dom"/>
</dbReference>
<dbReference type="EMBL" id="BAAASE010000003">
    <property type="protein sequence ID" value="GAA2393294.1"/>
    <property type="molecule type" value="Genomic_DNA"/>
</dbReference>
<comment type="cofactor">
    <cofactor evidence="1">
        <name>pantetheine 4'-phosphate</name>
        <dbReference type="ChEBI" id="CHEBI:47942"/>
    </cofactor>
</comment>
<evidence type="ECO:0000313" key="6">
    <source>
        <dbReference type="EMBL" id="GAA2393294.1"/>
    </source>
</evidence>
<dbReference type="InterPro" id="IPR025110">
    <property type="entry name" value="AMP-bd_C"/>
</dbReference>
<feature type="region of interest" description="Disordered" evidence="4">
    <location>
        <begin position="2024"/>
        <end position="2051"/>
    </location>
</feature>
<dbReference type="SUPFAM" id="SSF52777">
    <property type="entry name" value="CoA-dependent acyltransferases"/>
    <property type="match status" value="4"/>
</dbReference>
<dbReference type="RefSeq" id="WP_346138039.1">
    <property type="nucleotide sequence ID" value="NZ_BAAASE010000003.1"/>
</dbReference>
<dbReference type="PROSITE" id="PS00012">
    <property type="entry name" value="PHOSPHOPANTETHEINE"/>
    <property type="match status" value="2"/>
</dbReference>
<dbReference type="SUPFAM" id="SSF53474">
    <property type="entry name" value="alpha/beta-Hydrolases"/>
    <property type="match status" value="1"/>
</dbReference>
<comment type="caution">
    <text evidence="6">The sequence shown here is derived from an EMBL/GenBank/DDBJ whole genome shotgun (WGS) entry which is preliminary data.</text>
</comment>
<dbReference type="CDD" id="cd17646">
    <property type="entry name" value="A_NRPS_AB3403-like"/>
    <property type="match status" value="1"/>
</dbReference>
<feature type="domain" description="Carrier" evidence="5">
    <location>
        <begin position="985"/>
        <end position="1058"/>
    </location>
</feature>
<evidence type="ECO:0000256" key="4">
    <source>
        <dbReference type="SAM" id="MobiDB-lite"/>
    </source>
</evidence>
<feature type="domain" description="Carrier" evidence="5">
    <location>
        <begin position="2046"/>
        <end position="2121"/>
    </location>
</feature>
<dbReference type="SUPFAM" id="SSF47336">
    <property type="entry name" value="ACP-like"/>
    <property type="match status" value="2"/>
</dbReference>
<dbReference type="Proteomes" id="UP001499986">
    <property type="component" value="Unassembled WGS sequence"/>
</dbReference>
<dbReference type="PANTHER" id="PTHR45527">
    <property type="entry name" value="NONRIBOSOMAL PEPTIDE SYNTHETASE"/>
    <property type="match status" value="1"/>
</dbReference>
<dbReference type="InterPro" id="IPR009081">
    <property type="entry name" value="PP-bd_ACP"/>
</dbReference>
<sequence length="2403" mass="260370">MAADVPDGADGEDFYVFPASRAQQRMYFLQELAGDASTYHVPLFFALTGELDERALREAAQGLLDRHEALRTRFTVRDGEVLQLISPHAELAWRVDEAADADDDGEVARWLRRESTRPFDLHTGPLFRVALLRRSRRSSVLLLDMHHIVTDGWSSGILLKELSHGYARRATGAPDDQRPPEVQYADYSTWQDEWLECAAARRQEEYWRERLSGELPTLKLPTPRPRRREVPDGAGSHVFSLSDRAAQGLTALCARSGATPFMGLLAAFTVLLARYTGDEDILVGTPIAGRNRDEFAHTVGLFVNTTVLRTDLSGDPTFRELLHRVRDRVLEAHDHQDLPFERLVELAGAGRGPESSPLFQVMFGMNRSGDLQWRLPGVDVEWLPVTLSEAKFDLMLDATESPAGIECAFEYRADLFGSETIALLAEQYGVLLESVAADPDRPVSTLRVLTDTELARHASPSPATPGTPPRLCHERFADWAARTPDAIAVADGDTHLTYAELEAQANQLAHHLRAAGVGPGTLVGLSMRRTADLLVALLAVLKAGGAYVPFDPAYPTDRLRFMADDSGVRTLVVGDGVPRWWDGLPVHVVEPARDAAAVAARPRTAPDSGVTADDLAYVIYTSGSTGRPKGTLIPHRNIARLFSATEPWFGFGPTDVWTLFHSYAFDFSVWEIWGALAHGGRLVVVPYETSRDPEAFHRLLSAQRVTVLNQTPSAFYQLMRADRDTPRPLALRLVVFGGEALDLPALRDWFERHGDSSPRLVNMYGITETTVHVTYRPITLRDLDEGRGSVIGRPIPDLRLYVLDGHGRPVPTGVPGELYVGGAGLADGYLNQPELTARRFVPAPPGTGATGPLYRTGDLVRPLPDGDLEYCGRIDRQVKLRGFRIELGEIEAALSTHDAVVDSAVLLRTDDAGHPCLAAYAAAPGADAPDAQALRDHLAALLPDYMVPASCTVLPALPLTANGKVDRDALPAPGVAREPAARYVAPRTEVERALVEVWEQVLGCRVGIDDGYFTLGGDSIRSIQLLARAREAGLDFKLTDLMDKKTVRNLAGSVTVRVPRGQGGQGSRPEAFGLLSAADRALLPPGLDDAYPMTRTQLGMVFHSGLSRGGTGVYHNTTAYRLRARFDEAAWRTALDETIGRHDILRTSFDLHTCSVPVQLVHHRVSTPVTFEDLTHLTVAQQQAAIDRRAAHEQAEPFDGQHAPLIRFHVQRLSDDTQQLFVTEHHAILDGWSERSLFTELLTRYAAALTGAPGPGTAPPAARFRDYVALEAAALADEDSAAYWRGELADAVSTRLPRPVRTTGQDRASDMRFAEAPVAPEVAAALTSLAARLDVPLRTVLLAAHLRVMGLLGGSDDVVTGVVHNGRGEDRDAELTLGVFLNTLPLRSRSTGGSWIDLIERTARQDIGIQPHRRFPLQEIMRLHGGAELFETFFNFTHFHVEGTGAYDGAVSVLDAQGEAPTNFPFGAEFALASGDGRLTLGLRYDAARFDDDQITAFHGHYAAALAAMARSPHSPYLDADLLSPAEHALIASWNATERDYGDRPHLLDALVAEQVRLRPEETAVRHDGAELSYRALDERAARLAAALRERGVARGAFVGVLLERSLDLSVALLAVLKAGAAYVPLDAEHPDRRIRQVVDAAGLTVVVTDAAGGDRLAAVPGVTVVGPDAVPADTVRQESGHTPDDPAYMIFTSGSTGTPKGVVVSHRAICNRLLWMQQEYGLEAGERVLHKTPYTFDVSVWELFWPLLAGATVVHARPGGHRDPAHLAELIVAEHITTVHFVPSMLQAFVEEPAARRCTGLTRVVCSGEALPHDLQTRFFAVLDAELHNLYGPTEAAVDVTAWRCRDDGRAVVPIGRPIANMQTHVLDPRGHTVPVGVTGELHLSGVGLADGYHGRPDLTERAFVTHTDRAGVRRRMYRTGDLARLLPDGTLEYRGRTDSQVKLRGVRIELQEIEAVLAAHPGVAECAVVLRGERLVGYVVPAAGADLDPAVDAAAHLAQRLPAPMVPTAWVRLAAMPLTGSGKLDRAALPQPPATVRGAAPRTAPRDPHEERLVRLWQRLLDTQDVGVHDDFFALGGHSLTAVRLVALINAEFGTALRVSAVLEHPTVARQAALLRQRPGPADGTAAPVVTLRGHGHRTPLFLVHPVGGGVTCYRDLTAALDDDQPVYALPAPGLDDAGALPASVAELAERCLRAVLAVRPDGPYALAGWSFGGLVAQEMACRLHERGTPATVLALIDSGFPTAAPPESELLRDFAVDVLRSAGRPADPALLAQLAAHAAAARTDAAVETLARHLGTPWPDDGPGGPAGAQLARHYAVFRNNRLLAATHRPRPYPGAVRFYQGTDAAAGHEAARWAASWQGPAVVRELPADHYDMVRPPHVKAVADDLGAALTTRQQETPA</sequence>
<proteinExistence type="predicted"/>
<dbReference type="Gene3D" id="3.40.50.980">
    <property type="match status" value="4"/>
</dbReference>
<keyword evidence="3" id="KW-0597">Phosphoprotein</keyword>
<dbReference type="Pfam" id="PF13193">
    <property type="entry name" value="AMP-binding_C"/>
    <property type="match status" value="2"/>
</dbReference>
<dbReference type="PANTHER" id="PTHR45527:SF14">
    <property type="entry name" value="PLIPASTATIN SYNTHASE SUBUNIT B"/>
    <property type="match status" value="1"/>
</dbReference>
<dbReference type="InterPro" id="IPR029058">
    <property type="entry name" value="AB_hydrolase_fold"/>
</dbReference>
<name>A0ABN3I2R5_9ACTN</name>
<keyword evidence="2" id="KW-0596">Phosphopantetheine</keyword>
<organism evidence="6 7">
    <name type="scientific">Streptomyces coeruleofuscus</name>
    <dbReference type="NCBI Taxonomy" id="66879"/>
    <lineage>
        <taxon>Bacteria</taxon>
        <taxon>Bacillati</taxon>
        <taxon>Actinomycetota</taxon>
        <taxon>Actinomycetes</taxon>
        <taxon>Kitasatosporales</taxon>
        <taxon>Streptomycetaceae</taxon>
        <taxon>Streptomyces</taxon>
    </lineage>
</organism>
<dbReference type="InterPro" id="IPR001242">
    <property type="entry name" value="Condensation_dom"/>
</dbReference>
<dbReference type="Pfam" id="PF00550">
    <property type="entry name" value="PP-binding"/>
    <property type="match status" value="2"/>
</dbReference>
<dbReference type="PROSITE" id="PS00455">
    <property type="entry name" value="AMP_BINDING"/>
    <property type="match status" value="2"/>
</dbReference>
<dbReference type="Gene3D" id="2.30.38.10">
    <property type="entry name" value="Luciferase, Domain 3"/>
    <property type="match status" value="2"/>
</dbReference>
<evidence type="ECO:0000313" key="7">
    <source>
        <dbReference type="Proteomes" id="UP001499986"/>
    </source>
</evidence>
<dbReference type="Pfam" id="PF00975">
    <property type="entry name" value="Thioesterase"/>
    <property type="match status" value="1"/>
</dbReference>
<dbReference type="Gene3D" id="1.10.1200.10">
    <property type="entry name" value="ACP-like"/>
    <property type="match status" value="2"/>
</dbReference>
<dbReference type="Gene3D" id="3.40.50.1820">
    <property type="entry name" value="alpha/beta hydrolase"/>
    <property type="match status" value="1"/>
</dbReference>
<dbReference type="InterPro" id="IPR020802">
    <property type="entry name" value="TesA-like"/>
</dbReference>
<gene>
    <name evidence="6" type="ORF">GCM10010255_24230</name>
</gene>
<evidence type="ECO:0000256" key="1">
    <source>
        <dbReference type="ARBA" id="ARBA00001957"/>
    </source>
</evidence>
<dbReference type="SUPFAM" id="SSF56801">
    <property type="entry name" value="Acetyl-CoA synthetase-like"/>
    <property type="match status" value="2"/>
</dbReference>
<dbReference type="InterPro" id="IPR020806">
    <property type="entry name" value="PKS_PP-bd"/>
</dbReference>
<protein>
    <submittedName>
        <fullName evidence="6">Non-ribosomal peptide synthetase</fullName>
    </submittedName>
</protein>
<dbReference type="InterPro" id="IPR000873">
    <property type="entry name" value="AMP-dep_synth/lig_dom"/>
</dbReference>
<dbReference type="PROSITE" id="PS50075">
    <property type="entry name" value="CARRIER"/>
    <property type="match status" value="2"/>
</dbReference>
<dbReference type="NCBIfam" id="NF003417">
    <property type="entry name" value="PRK04813.1"/>
    <property type="match status" value="2"/>
</dbReference>
<dbReference type="CDD" id="cd17643">
    <property type="entry name" value="A_NRPS_Cytc1-like"/>
    <property type="match status" value="1"/>
</dbReference>
<dbReference type="InterPro" id="IPR020845">
    <property type="entry name" value="AMP-binding_CS"/>
</dbReference>
<evidence type="ECO:0000256" key="2">
    <source>
        <dbReference type="ARBA" id="ARBA00022450"/>
    </source>
</evidence>
<evidence type="ECO:0000256" key="3">
    <source>
        <dbReference type="ARBA" id="ARBA00022553"/>
    </source>
</evidence>
<dbReference type="Gene3D" id="3.30.559.30">
    <property type="entry name" value="Nonribosomal peptide synthetase, condensation domain"/>
    <property type="match status" value="2"/>
</dbReference>
<evidence type="ECO:0000259" key="5">
    <source>
        <dbReference type="PROSITE" id="PS50075"/>
    </source>
</evidence>
<dbReference type="SMART" id="SM00824">
    <property type="entry name" value="PKS_TE"/>
    <property type="match status" value="1"/>
</dbReference>
<dbReference type="Gene3D" id="3.30.300.30">
    <property type="match status" value="2"/>
</dbReference>
<dbReference type="SMART" id="SM01294">
    <property type="entry name" value="PKS_PP_betabranch"/>
    <property type="match status" value="1"/>
</dbReference>